<proteinExistence type="evidence at transcript level"/>
<evidence type="ECO:0000256" key="1">
    <source>
        <dbReference type="SAM" id="SignalP"/>
    </source>
</evidence>
<keyword evidence="1" id="KW-0732">Signal</keyword>
<feature type="signal peptide" evidence="1">
    <location>
        <begin position="1"/>
        <end position="19"/>
    </location>
</feature>
<name>A0A090B8G2_HYAAE</name>
<feature type="chain" id="PRO_5001853153" evidence="1">
    <location>
        <begin position="20"/>
        <end position="149"/>
    </location>
</feature>
<protein>
    <submittedName>
        <fullName evidence="2">RxLR effector candidate protein</fullName>
    </submittedName>
</protein>
<gene>
    <name evidence="2" type="primary">HaRxL155</name>
</gene>
<evidence type="ECO:0000313" key="2">
    <source>
        <dbReference type="EMBL" id="BAP68871.1"/>
    </source>
</evidence>
<dbReference type="AlphaFoldDB" id="A0A090B8G2"/>
<sequence>MHVAVLLFPLTLAAARTSAADVIGTAATPQSRVLEHASRHLLSRDLFPELRLLRGFEAQRSRCFLQLLLDTLVEGVKGATTEQQRQGRVGHVARADNPGAVVWTVAVVVGHGYPRILFTLFLYRFDTLRFSLFLTLHKLFSAIEIVNLS</sequence>
<dbReference type="EMBL" id="AB922296">
    <property type="protein sequence ID" value="BAP68871.1"/>
    <property type="molecule type" value="mRNA"/>
</dbReference>
<reference evidence="2" key="1">
    <citation type="journal article" date="2014" name="PLoS Pathog.">
        <title>Expression profiling during Arabidopsis/downy mildew interaction reveals a highly-expressed effector that attenuates responses to salicylic acid.</title>
        <authorList>
            <person name="Asai S."/>
            <person name="Rallapalli G."/>
            <person name="Piquerez S.J.M."/>
            <person name="Caillaud M.C."/>
            <person name="Furzer O.J."/>
            <person name="Ishaque N."/>
            <person name="Wirthmueller L."/>
            <person name="Fabro G."/>
            <person name="Shirasu K."/>
            <person name="Jones J.D.G."/>
        </authorList>
    </citation>
    <scope>NUCLEOTIDE SEQUENCE</scope>
    <source>
        <strain evidence="2">Emoy2</strain>
    </source>
</reference>
<accession>A0A090B8G2</accession>
<organism evidence="2">
    <name type="scientific">Hyaloperonospora arabidopsidis (strain Emoy2)</name>
    <name type="common">Downy mildew agent</name>
    <name type="synonym">Peronospora arabidopsidis</name>
    <dbReference type="NCBI Taxonomy" id="559515"/>
    <lineage>
        <taxon>Eukaryota</taxon>
        <taxon>Sar</taxon>
        <taxon>Stramenopiles</taxon>
        <taxon>Oomycota</taxon>
        <taxon>Peronosporomycetes</taxon>
        <taxon>Peronosporales</taxon>
        <taxon>Peronosporaceae</taxon>
        <taxon>Hyaloperonospora</taxon>
    </lineage>
</organism>